<evidence type="ECO:0000313" key="2">
    <source>
        <dbReference type="EMBL" id="EGI64407.1"/>
    </source>
</evidence>
<organism evidence="3">
    <name type="scientific">Acromyrmex echinatior</name>
    <name type="common">Panamanian leafcutter ant</name>
    <name type="synonym">Acromyrmex octospinosus echinatior</name>
    <dbReference type="NCBI Taxonomy" id="103372"/>
    <lineage>
        <taxon>Eukaryota</taxon>
        <taxon>Metazoa</taxon>
        <taxon>Ecdysozoa</taxon>
        <taxon>Arthropoda</taxon>
        <taxon>Hexapoda</taxon>
        <taxon>Insecta</taxon>
        <taxon>Pterygota</taxon>
        <taxon>Neoptera</taxon>
        <taxon>Endopterygota</taxon>
        <taxon>Hymenoptera</taxon>
        <taxon>Apocrita</taxon>
        <taxon>Aculeata</taxon>
        <taxon>Formicoidea</taxon>
        <taxon>Formicidae</taxon>
        <taxon>Myrmicinae</taxon>
        <taxon>Acromyrmex</taxon>
    </lineage>
</organism>
<dbReference type="Proteomes" id="UP000007755">
    <property type="component" value="Unassembled WGS sequence"/>
</dbReference>
<gene>
    <name evidence="2" type="ORF">G5I_07162</name>
</gene>
<evidence type="ECO:0000256" key="1">
    <source>
        <dbReference type="SAM" id="MobiDB-lite"/>
    </source>
</evidence>
<keyword evidence="3" id="KW-1185">Reference proteome</keyword>
<dbReference type="AlphaFoldDB" id="F4WN18"/>
<feature type="region of interest" description="Disordered" evidence="1">
    <location>
        <begin position="18"/>
        <end position="85"/>
    </location>
</feature>
<name>F4WN18_ACREC</name>
<dbReference type="InParanoid" id="F4WN18"/>
<feature type="compositionally biased region" description="Polar residues" evidence="1">
    <location>
        <begin position="56"/>
        <end position="85"/>
    </location>
</feature>
<protein>
    <submittedName>
        <fullName evidence="2">Uncharacterized protein</fullName>
    </submittedName>
</protein>
<proteinExistence type="predicted"/>
<sequence length="85" mass="9576">MTGGVKRNAIEMRLHAAALKGDAQSQNDSWAPDTKGGRSNGHVDLTLRLPKRQDTRQYYSTGTSTRYDTKQSPRQKLTTNDELWP</sequence>
<reference evidence="2" key="1">
    <citation type="submission" date="2011-02" db="EMBL/GenBank/DDBJ databases">
        <title>The genome of the leaf-cutting ant Acromyrmex echinatior suggests key adaptations to social evolution and fungus farming.</title>
        <authorList>
            <person name="Nygaard S."/>
            <person name="Zhang G."/>
        </authorList>
    </citation>
    <scope>NUCLEOTIDE SEQUENCE</scope>
</reference>
<dbReference type="EMBL" id="GL888230">
    <property type="protein sequence ID" value="EGI64407.1"/>
    <property type="molecule type" value="Genomic_DNA"/>
</dbReference>
<evidence type="ECO:0000313" key="3">
    <source>
        <dbReference type="Proteomes" id="UP000007755"/>
    </source>
</evidence>
<accession>F4WN18</accession>